<feature type="transmembrane region" description="Helical" evidence="7">
    <location>
        <begin position="170"/>
        <end position="191"/>
    </location>
</feature>
<dbReference type="Proteomes" id="UP001226434">
    <property type="component" value="Unassembled WGS sequence"/>
</dbReference>
<evidence type="ECO:0000313" key="10">
    <source>
        <dbReference type="EMBL" id="MDI3322164.1"/>
    </source>
</evidence>
<feature type="transmembrane region" description="Helical" evidence="7">
    <location>
        <begin position="293"/>
        <end position="314"/>
    </location>
</feature>
<evidence type="ECO:0000256" key="4">
    <source>
        <dbReference type="ARBA" id="ARBA00022692"/>
    </source>
</evidence>
<protein>
    <submittedName>
        <fullName evidence="10">VTT domain-containing protein</fullName>
    </submittedName>
</protein>
<feature type="signal peptide" evidence="8">
    <location>
        <begin position="1"/>
        <end position="21"/>
    </location>
</feature>
<dbReference type="PANTHER" id="PTHR30353:SF0">
    <property type="entry name" value="TRANSMEMBRANE PROTEIN"/>
    <property type="match status" value="1"/>
</dbReference>
<feature type="chain" id="PRO_5046862950" evidence="8">
    <location>
        <begin position="22"/>
        <end position="323"/>
    </location>
</feature>
<name>A0ABT6RHX0_9BACT</name>
<dbReference type="RefSeq" id="WP_282336283.1">
    <property type="nucleotide sequence ID" value="NZ_JASBRG010000007.1"/>
</dbReference>
<comment type="caution">
    <text evidence="10">The sequence shown here is derived from an EMBL/GenBank/DDBJ whole genome shotgun (WGS) entry which is preliminary data.</text>
</comment>
<reference evidence="10 11" key="1">
    <citation type="submission" date="2023-05" db="EMBL/GenBank/DDBJ databases">
        <title>Genome sequence of Pinibacter sp. MAH-24.</title>
        <authorList>
            <person name="Huq M.A."/>
        </authorList>
    </citation>
    <scope>NUCLEOTIDE SEQUENCE [LARGE SCALE GENOMIC DNA]</scope>
    <source>
        <strain evidence="10 11">MAH-24</strain>
    </source>
</reference>
<comment type="subcellular location">
    <subcellularLocation>
        <location evidence="1">Cell membrane</location>
        <topology evidence="1">Multi-pass membrane protein</topology>
    </subcellularLocation>
</comment>
<accession>A0ABT6RHX0</accession>
<feature type="domain" description="VTT" evidence="9">
    <location>
        <begin position="168"/>
        <end position="275"/>
    </location>
</feature>
<evidence type="ECO:0000256" key="6">
    <source>
        <dbReference type="ARBA" id="ARBA00023136"/>
    </source>
</evidence>
<keyword evidence="6 7" id="KW-0472">Membrane</keyword>
<evidence type="ECO:0000256" key="7">
    <source>
        <dbReference type="SAM" id="Phobius"/>
    </source>
</evidence>
<evidence type="ECO:0000313" key="11">
    <source>
        <dbReference type="Proteomes" id="UP001226434"/>
    </source>
</evidence>
<sequence>MIKRISVLLGLLIMTMNFSFAQKEITLQFLNQYETPLKKVSVENAGKTNEYAPDKAGFAVVNVDPSSPVTVTSHDHENVVLSANELTDKKIVQLHKIFSWKDLLNPMFYIINGGFWLLLFIVFAETGLFAGFFLPGDSLLFVAGIYSANLAHEFLKALGLGGVHSEWFDLFLLVALISVAGILGNMLGYWFGRKIGPTMYTWKDRFLFKKKYLNDAHDFYEKHGGGAIIFARFLPVIRTFAPIIAGIVQMDRRKFMLNNIIGSVAWVVSMVFAGHFLQIWVRKQFGFELKDHLEMIVIGIIVVTTAPVLWKIFFGSKKPTQTT</sequence>
<feature type="transmembrane region" description="Helical" evidence="7">
    <location>
        <begin position="260"/>
        <end position="281"/>
    </location>
</feature>
<keyword evidence="11" id="KW-1185">Reference proteome</keyword>
<proteinExistence type="inferred from homology"/>
<organism evidence="10 11">
    <name type="scientific">Pinibacter soli</name>
    <dbReference type="NCBI Taxonomy" id="3044211"/>
    <lineage>
        <taxon>Bacteria</taxon>
        <taxon>Pseudomonadati</taxon>
        <taxon>Bacteroidota</taxon>
        <taxon>Chitinophagia</taxon>
        <taxon>Chitinophagales</taxon>
        <taxon>Chitinophagaceae</taxon>
        <taxon>Pinibacter</taxon>
    </lineage>
</organism>
<keyword evidence="3" id="KW-1003">Cell membrane</keyword>
<dbReference type="EMBL" id="JASBRG010000007">
    <property type="protein sequence ID" value="MDI3322164.1"/>
    <property type="molecule type" value="Genomic_DNA"/>
</dbReference>
<evidence type="ECO:0000256" key="5">
    <source>
        <dbReference type="ARBA" id="ARBA00022989"/>
    </source>
</evidence>
<keyword evidence="4 7" id="KW-0812">Transmembrane</keyword>
<dbReference type="InterPro" id="IPR032816">
    <property type="entry name" value="VTT_dom"/>
</dbReference>
<evidence type="ECO:0000259" key="9">
    <source>
        <dbReference type="Pfam" id="PF09335"/>
    </source>
</evidence>
<dbReference type="Pfam" id="PF09335">
    <property type="entry name" value="VTT_dom"/>
    <property type="match status" value="1"/>
</dbReference>
<comment type="similarity">
    <text evidence="2">Belongs to the DedA family.</text>
</comment>
<evidence type="ECO:0000256" key="2">
    <source>
        <dbReference type="ARBA" id="ARBA00010792"/>
    </source>
</evidence>
<evidence type="ECO:0000256" key="8">
    <source>
        <dbReference type="SAM" id="SignalP"/>
    </source>
</evidence>
<dbReference type="InterPro" id="IPR032818">
    <property type="entry name" value="DedA-like"/>
</dbReference>
<feature type="transmembrane region" description="Helical" evidence="7">
    <location>
        <begin position="106"/>
        <end position="124"/>
    </location>
</feature>
<dbReference type="PANTHER" id="PTHR30353">
    <property type="entry name" value="INNER MEMBRANE PROTEIN DEDA-RELATED"/>
    <property type="match status" value="1"/>
</dbReference>
<gene>
    <name evidence="10" type="ORF">QJ048_20410</name>
</gene>
<keyword evidence="8" id="KW-0732">Signal</keyword>
<evidence type="ECO:0000256" key="3">
    <source>
        <dbReference type="ARBA" id="ARBA00022475"/>
    </source>
</evidence>
<keyword evidence="5 7" id="KW-1133">Transmembrane helix</keyword>
<evidence type="ECO:0000256" key="1">
    <source>
        <dbReference type="ARBA" id="ARBA00004651"/>
    </source>
</evidence>
<feature type="transmembrane region" description="Helical" evidence="7">
    <location>
        <begin position="131"/>
        <end position="150"/>
    </location>
</feature>